<dbReference type="GO" id="GO:0005737">
    <property type="term" value="C:cytoplasm"/>
    <property type="evidence" value="ECO:0007669"/>
    <property type="project" value="TreeGrafter"/>
</dbReference>
<dbReference type="GO" id="GO:0005654">
    <property type="term" value="C:nucleoplasm"/>
    <property type="evidence" value="ECO:0007669"/>
    <property type="project" value="TreeGrafter"/>
</dbReference>
<accession>A0A7S1AEX4</accession>
<dbReference type="InterPro" id="IPR000504">
    <property type="entry name" value="RRM_dom"/>
</dbReference>
<dbReference type="SUPFAM" id="SSF54928">
    <property type="entry name" value="RNA-binding domain, RBD"/>
    <property type="match status" value="1"/>
</dbReference>
<proteinExistence type="predicted"/>
<organism evidence="5">
    <name type="scientific">Noctiluca scintillans</name>
    <name type="common">Sea sparkle</name>
    <name type="synonym">Red tide dinoflagellate</name>
    <dbReference type="NCBI Taxonomy" id="2966"/>
    <lineage>
        <taxon>Eukaryota</taxon>
        <taxon>Sar</taxon>
        <taxon>Alveolata</taxon>
        <taxon>Dinophyceae</taxon>
        <taxon>Noctilucales</taxon>
        <taxon>Noctilucaceae</taxon>
        <taxon>Noctiluca</taxon>
    </lineage>
</organism>
<gene>
    <name evidence="5" type="ORF">NSCI0253_LOCUS26287</name>
</gene>
<evidence type="ECO:0000256" key="1">
    <source>
        <dbReference type="ARBA" id="ARBA00022884"/>
    </source>
</evidence>
<evidence type="ECO:0000256" key="2">
    <source>
        <dbReference type="PROSITE-ProRule" id="PRU00176"/>
    </source>
</evidence>
<feature type="region of interest" description="Disordered" evidence="3">
    <location>
        <begin position="126"/>
        <end position="189"/>
    </location>
</feature>
<sequence length="189" mass="21114">MTGVPLGPGGWFYEQGHRICVNGLGTKATKTILQAAFGEFGHIIKIETPRSGTAAYISFQDRLDADDAIKSMDGERIDGQRVTVSRAGDRPPPGAGLKEGSVVDRHREVLTTTNFEREEKRTAQYLDSKGWDKRLGSKQHKSVPSQSRSRSRSRCRGCRPSQKRDRGKSVRGKSPSRDKSRSRPGYRRR</sequence>
<name>A0A7S1AEX4_NOCSC</name>
<dbReference type="PANTHER" id="PTHR15481">
    <property type="entry name" value="RIBONUCLEIC ACID BINDING PROTEIN S1"/>
    <property type="match status" value="1"/>
</dbReference>
<dbReference type="Pfam" id="PF00076">
    <property type="entry name" value="RRM_1"/>
    <property type="match status" value="1"/>
</dbReference>
<feature type="region of interest" description="Disordered" evidence="3">
    <location>
        <begin position="74"/>
        <end position="102"/>
    </location>
</feature>
<dbReference type="PANTHER" id="PTHR15481:SF0">
    <property type="entry name" value="LD23870P-RELATED"/>
    <property type="match status" value="1"/>
</dbReference>
<dbReference type="GO" id="GO:0000398">
    <property type="term" value="P:mRNA splicing, via spliceosome"/>
    <property type="evidence" value="ECO:0007669"/>
    <property type="project" value="TreeGrafter"/>
</dbReference>
<dbReference type="EMBL" id="HBFQ01037229">
    <property type="protein sequence ID" value="CAD8851937.1"/>
    <property type="molecule type" value="Transcribed_RNA"/>
</dbReference>
<dbReference type="PROSITE" id="PS50102">
    <property type="entry name" value="RRM"/>
    <property type="match status" value="1"/>
</dbReference>
<keyword evidence="1 2" id="KW-0694">RNA-binding</keyword>
<dbReference type="GO" id="GO:0061574">
    <property type="term" value="C:ASAP complex"/>
    <property type="evidence" value="ECO:0007669"/>
    <property type="project" value="TreeGrafter"/>
</dbReference>
<protein>
    <recommendedName>
        <fullName evidence="4">RRM domain-containing protein</fullName>
    </recommendedName>
</protein>
<dbReference type="AlphaFoldDB" id="A0A7S1AEX4"/>
<feature type="domain" description="RRM" evidence="4">
    <location>
        <begin position="17"/>
        <end position="89"/>
    </location>
</feature>
<evidence type="ECO:0000313" key="5">
    <source>
        <dbReference type="EMBL" id="CAD8851937.1"/>
    </source>
</evidence>
<evidence type="ECO:0000259" key="4">
    <source>
        <dbReference type="PROSITE" id="PS50102"/>
    </source>
</evidence>
<reference evidence="5" key="1">
    <citation type="submission" date="2021-01" db="EMBL/GenBank/DDBJ databases">
        <authorList>
            <person name="Corre E."/>
            <person name="Pelletier E."/>
            <person name="Niang G."/>
            <person name="Scheremetjew M."/>
            <person name="Finn R."/>
            <person name="Kale V."/>
            <person name="Holt S."/>
            <person name="Cochrane G."/>
            <person name="Meng A."/>
            <person name="Brown T."/>
            <person name="Cohen L."/>
        </authorList>
    </citation>
    <scope>NUCLEOTIDE SEQUENCE</scope>
</reference>
<evidence type="ECO:0000256" key="3">
    <source>
        <dbReference type="SAM" id="MobiDB-lite"/>
    </source>
</evidence>
<dbReference type="Gene3D" id="3.30.70.330">
    <property type="match status" value="1"/>
</dbReference>
<dbReference type="GO" id="GO:0003723">
    <property type="term" value="F:RNA binding"/>
    <property type="evidence" value="ECO:0007669"/>
    <property type="project" value="UniProtKB-UniRule"/>
</dbReference>
<dbReference type="CDD" id="cd00590">
    <property type="entry name" value="RRM_SF"/>
    <property type="match status" value="1"/>
</dbReference>
<dbReference type="InterPro" id="IPR035979">
    <property type="entry name" value="RBD_domain_sf"/>
</dbReference>
<dbReference type="InterPro" id="IPR012677">
    <property type="entry name" value="Nucleotide-bd_a/b_plait_sf"/>
</dbReference>
<dbReference type="SMART" id="SM00360">
    <property type="entry name" value="RRM"/>
    <property type="match status" value="1"/>
</dbReference>